<evidence type="ECO:0000259" key="2">
    <source>
        <dbReference type="Pfam" id="PF18271"/>
    </source>
</evidence>
<keyword evidence="1" id="KW-0732">Signal</keyword>
<dbReference type="PANTHER" id="PTHR34612:SF6">
    <property type="entry name" value="GLYCOSIDE HYDROLASE 131 CATALYTIC N-TERMINAL DOMAIN-CONTAINING PROTEIN"/>
    <property type="match status" value="1"/>
</dbReference>
<dbReference type="InterPro" id="IPR041524">
    <property type="entry name" value="GH131_N"/>
</dbReference>
<sequence length="322" mass="35608">MKYSWLLALASSQIAACGTVLWDGRFNDMSSSTDLNKWSWANQVGPYQYYIHGSGEVTEYVNLSSDYKNPADTGSKQGVKITLDSTAYWNGQTMRRTELIPQTTAAINSGKVWYHFSMKRSDTNAPATTREHQVNFFESHFTEMKIGWLSGASGTSDPNLRWMANSQTQWQTEFTAGVWHNVAYEIDFSANTVAFWHSTGSDDLKLTVSAVSVSASSNGADWHLGVLELPRDGYPDSNEDLYFSGVYIESGSLTTSVAGPGQYEYDSVNVYYESIFDNHDIGTGHNDHVKLHVSKICSWIGNVEVLTGQGARLALLEAPAAL</sequence>
<evidence type="ECO:0000256" key="1">
    <source>
        <dbReference type="SAM" id="SignalP"/>
    </source>
</evidence>
<dbReference type="Gene3D" id="2.60.120.1160">
    <property type="match status" value="1"/>
</dbReference>
<evidence type="ECO:0000313" key="3">
    <source>
        <dbReference type="EMBL" id="TRX92152.1"/>
    </source>
</evidence>
<name>A0A553HW27_9PEZI</name>
<dbReference type="Pfam" id="PF18271">
    <property type="entry name" value="GH131_N"/>
    <property type="match status" value="1"/>
</dbReference>
<accession>A0A553HW27</accession>
<organism evidence="3 4">
    <name type="scientific">Xylaria flabelliformis</name>
    <dbReference type="NCBI Taxonomy" id="2512241"/>
    <lineage>
        <taxon>Eukaryota</taxon>
        <taxon>Fungi</taxon>
        <taxon>Dikarya</taxon>
        <taxon>Ascomycota</taxon>
        <taxon>Pezizomycotina</taxon>
        <taxon>Sordariomycetes</taxon>
        <taxon>Xylariomycetidae</taxon>
        <taxon>Xylariales</taxon>
        <taxon>Xylariaceae</taxon>
        <taxon>Xylaria</taxon>
    </lineage>
</organism>
<feature type="domain" description="Glycoside hydrolase 131 catalytic N-terminal" evidence="2">
    <location>
        <begin position="20"/>
        <end position="252"/>
    </location>
</feature>
<dbReference type="AlphaFoldDB" id="A0A553HW27"/>
<dbReference type="OrthoDB" id="120072at2759"/>
<feature type="signal peptide" evidence="1">
    <location>
        <begin position="1"/>
        <end position="17"/>
    </location>
</feature>
<dbReference type="Proteomes" id="UP000319160">
    <property type="component" value="Unassembled WGS sequence"/>
</dbReference>
<dbReference type="STRING" id="2512241.A0A553HW27"/>
<proteinExistence type="predicted"/>
<evidence type="ECO:0000313" key="4">
    <source>
        <dbReference type="Proteomes" id="UP000319160"/>
    </source>
</evidence>
<keyword evidence="4" id="KW-1185">Reference proteome</keyword>
<dbReference type="EMBL" id="VFLP01000039">
    <property type="protein sequence ID" value="TRX92152.1"/>
    <property type="molecule type" value="Genomic_DNA"/>
</dbReference>
<gene>
    <name evidence="3" type="ORF">FHL15_007019</name>
</gene>
<reference evidence="4" key="1">
    <citation type="submission" date="2019-06" db="EMBL/GenBank/DDBJ databases">
        <title>Draft genome sequence of the griseofulvin-producing fungus Xylaria cubensis strain G536.</title>
        <authorList>
            <person name="Mead M.E."/>
            <person name="Raja H.A."/>
            <person name="Steenwyk J.L."/>
            <person name="Knowles S.L."/>
            <person name="Oberlies N.H."/>
            <person name="Rokas A."/>
        </authorList>
    </citation>
    <scope>NUCLEOTIDE SEQUENCE [LARGE SCALE GENOMIC DNA]</scope>
    <source>
        <strain evidence="4">G536</strain>
    </source>
</reference>
<protein>
    <recommendedName>
        <fullName evidence="2">Glycoside hydrolase 131 catalytic N-terminal domain-containing protein</fullName>
    </recommendedName>
</protein>
<dbReference type="PANTHER" id="PTHR34612">
    <property type="entry name" value="GH131_N DOMAIN-CONTAINING PROTEIN"/>
    <property type="match status" value="1"/>
</dbReference>
<feature type="chain" id="PRO_5022215999" description="Glycoside hydrolase 131 catalytic N-terminal domain-containing protein" evidence="1">
    <location>
        <begin position="18"/>
        <end position="322"/>
    </location>
</feature>
<comment type="caution">
    <text evidence="3">The sequence shown here is derived from an EMBL/GenBank/DDBJ whole genome shotgun (WGS) entry which is preliminary data.</text>
</comment>